<feature type="transmembrane region" description="Helical" evidence="1">
    <location>
        <begin position="74"/>
        <end position="92"/>
    </location>
</feature>
<feature type="transmembrane region" description="Helical" evidence="1">
    <location>
        <begin position="169"/>
        <end position="191"/>
    </location>
</feature>
<keyword evidence="1" id="KW-0812">Transmembrane</keyword>
<comment type="caution">
    <text evidence="2">The sequence shown here is derived from an EMBL/GenBank/DDBJ whole genome shotgun (WGS) entry which is preliminary data.</text>
</comment>
<evidence type="ECO:0008006" key="4">
    <source>
        <dbReference type="Google" id="ProtNLM"/>
    </source>
</evidence>
<evidence type="ECO:0000313" key="2">
    <source>
        <dbReference type="EMBL" id="MDQ0435741.1"/>
    </source>
</evidence>
<feature type="transmembrane region" description="Helical" evidence="1">
    <location>
        <begin position="240"/>
        <end position="266"/>
    </location>
</feature>
<reference evidence="2 3" key="1">
    <citation type="submission" date="2023-07" db="EMBL/GenBank/DDBJ databases">
        <title>Genomic Encyclopedia of Type Strains, Phase IV (KMG-IV): sequencing the most valuable type-strain genomes for metagenomic binning, comparative biology and taxonomic classification.</title>
        <authorList>
            <person name="Goeker M."/>
        </authorList>
    </citation>
    <scope>NUCLEOTIDE SEQUENCE [LARGE SCALE GENOMIC DNA]</scope>
    <source>
        <strain evidence="2 3">B6-8</strain>
    </source>
</reference>
<organism evidence="2 3">
    <name type="scientific">Kaistia dalseonensis</name>
    <dbReference type="NCBI Taxonomy" id="410840"/>
    <lineage>
        <taxon>Bacteria</taxon>
        <taxon>Pseudomonadati</taxon>
        <taxon>Pseudomonadota</taxon>
        <taxon>Alphaproteobacteria</taxon>
        <taxon>Hyphomicrobiales</taxon>
        <taxon>Kaistiaceae</taxon>
        <taxon>Kaistia</taxon>
    </lineage>
</organism>
<dbReference type="RefSeq" id="WP_266346709.1">
    <property type="nucleotide sequence ID" value="NZ_JAPKNG010000001.1"/>
</dbReference>
<proteinExistence type="predicted"/>
<protein>
    <recommendedName>
        <fullName evidence="4">DUF2232 domain-containing protein</fullName>
    </recommendedName>
</protein>
<gene>
    <name evidence="2" type="ORF">QO014_000111</name>
</gene>
<feature type="transmembrane region" description="Helical" evidence="1">
    <location>
        <begin position="272"/>
        <end position="297"/>
    </location>
</feature>
<dbReference type="EMBL" id="JAUSVO010000001">
    <property type="protein sequence ID" value="MDQ0435741.1"/>
    <property type="molecule type" value="Genomic_DNA"/>
</dbReference>
<name>A0ABU0H0A7_9HYPH</name>
<feature type="transmembrane region" description="Helical" evidence="1">
    <location>
        <begin position="112"/>
        <end position="130"/>
    </location>
</feature>
<evidence type="ECO:0000256" key="1">
    <source>
        <dbReference type="SAM" id="Phobius"/>
    </source>
</evidence>
<feature type="transmembrane region" description="Helical" evidence="1">
    <location>
        <begin position="39"/>
        <end position="67"/>
    </location>
</feature>
<keyword evidence="1" id="KW-0472">Membrane</keyword>
<keyword evidence="1" id="KW-1133">Transmembrane helix</keyword>
<evidence type="ECO:0000313" key="3">
    <source>
        <dbReference type="Proteomes" id="UP001241603"/>
    </source>
</evidence>
<sequence length="315" mass="32125">MARNILIGLGAGLAAALLFAALISGTALAFPLFMLSPLPIAIAGLGFGTLSGVVGAALASALIGAAIGPIAGGLYLVLFAAPIAWAAHLIGLSRTLDGEPPVREWFPLDATLLRLSLAVAVAIVIAGYALGYDPETLIDQTLTVIQAWLAQDAGGSAPSRAELEPLVRFNITLMPFTAASLTLGILVLNAWAGARIVKMSGMLQRVWAPVWTVVLPPVAAGALGAALVASFVLPGGIGHSAAAIAGAIGFGFALTGFGCLHALLIGRPLRSAILFVAYALSFVFVLPIALMAALGVADTFFHFRARRFAGRAGMP</sequence>
<accession>A0ABU0H0A7</accession>
<dbReference type="Proteomes" id="UP001241603">
    <property type="component" value="Unassembled WGS sequence"/>
</dbReference>
<keyword evidence="3" id="KW-1185">Reference proteome</keyword>
<feature type="transmembrane region" description="Helical" evidence="1">
    <location>
        <begin position="211"/>
        <end position="233"/>
    </location>
</feature>